<dbReference type="Proteomes" id="UP001283361">
    <property type="component" value="Unassembled WGS sequence"/>
</dbReference>
<reference evidence="4" key="1">
    <citation type="journal article" date="2023" name="G3 (Bethesda)">
        <title>A reference genome for the long-term kleptoplast-retaining sea slug Elysia crispata morphotype clarki.</title>
        <authorList>
            <person name="Eastman K.E."/>
            <person name="Pendleton A.L."/>
            <person name="Shaikh M.A."/>
            <person name="Suttiyut T."/>
            <person name="Ogas R."/>
            <person name="Tomko P."/>
            <person name="Gavelis G."/>
            <person name="Widhalm J.R."/>
            <person name="Wisecaver J.H."/>
        </authorList>
    </citation>
    <scope>NUCLEOTIDE SEQUENCE</scope>
    <source>
        <strain evidence="4">ECLA1</strain>
    </source>
</reference>
<comment type="caution">
    <text evidence="4">The sequence shown here is derived from an EMBL/GenBank/DDBJ whole genome shotgun (WGS) entry which is preliminary data.</text>
</comment>
<dbReference type="Pfam" id="PF03184">
    <property type="entry name" value="DDE_1"/>
    <property type="match status" value="1"/>
</dbReference>
<dbReference type="EMBL" id="JAWDGP010004170">
    <property type="protein sequence ID" value="KAK3767253.1"/>
    <property type="molecule type" value="Genomic_DNA"/>
</dbReference>
<evidence type="ECO:0000313" key="4">
    <source>
        <dbReference type="EMBL" id="KAK3767253.1"/>
    </source>
</evidence>
<keyword evidence="1" id="KW-0238">DNA-binding</keyword>
<feature type="domain" description="DDE-1" evidence="2">
    <location>
        <begin position="91"/>
        <end position="179"/>
    </location>
</feature>
<dbReference type="InterPro" id="IPR006600">
    <property type="entry name" value="HTH_CenpB_DNA-bd_dom"/>
</dbReference>
<evidence type="ECO:0000259" key="3">
    <source>
        <dbReference type="Pfam" id="PF03221"/>
    </source>
</evidence>
<dbReference type="AlphaFoldDB" id="A0AAE0ZDG6"/>
<name>A0AAE0ZDG6_9GAST</name>
<dbReference type="InterPro" id="IPR050863">
    <property type="entry name" value="CenT-Element_Derived"/>
</dbReference>
<dbReference type="GO" id="GO:0005634">
    <property type="term" value="C:nucleus"/>
    <property type="evidence" value="ECO:0007669"/>
    <property type="project" value="TreeGrafter"/>
</dbReference>
<accession>A0AAE0ZDG6</accession>
<gene>
    <name evidence="4" type="ORF">RRG08_018119</name>
</gene>
<dbReference type="GO" id="GO:0003677">
    <property type="term" value="F:DNA binding"/>
    <property type="evidence" value="ECO:0007669"/>
    <property type="project" value="UniProtKB-KW"/>
</dbReference>
<dbReference type="InterPro" id="IPR009057">
    <property type="entry name" value="Homeodomain-like_sf"/>
</dbReference>
<organism evidence="4 5">
    <name type="scientific">Elysia crispata</name>
    <name type="common">lettuce slug</name>
    <dbReference type="NCBI Taxonomy" id="231223"/>
    <lineage>
        <taxon>Eukaryota</taxon>
        <taxon>Metazoa</taxon>
        <taxon>Spiralia</taxon>
        <taxon>Lophotrochozoa</taxon>
        <taxon>Mollusca</taxon>
        <taxon>Gastropoda</taxon>
        <taxon>Heterobranchia</taxon>
        <taxon>Euthyneura</taxon>
        <taxon>Panpulmonata</taxon>
        <taxon>Sacoglossa</taxon>
        <taxon>Placobranchoidea</taxon>
        <taxon>Plakobranchidae</taxon>
        <taxon>Elysia</taxon>
    </lineage>
</organism>
<keyword evidence="5" id="KW-1185">Reference proteome</keyword>
<protein>
    <recommendedName>
        <fullName evidence="6">HTH CENPB-type domain-containing protein</fullName>
    </recommendedName>
</protein>
<dbReference type="SUPFAM" id="SSF46689">
    <property type="entry name" value="Homeodomain-like"/>
    <property type="match status" value="1"/>
</dbReference>
<evidence type="ECO:0000256" key="1">
    <source>
        <dbReference type="ARBA" id="ARBA00023125"/>
    </source>
</evidence>
<sequence>MLHAGVLHRRSGDPFDTRNFVAVTGARAKSAPISNPVSIYQAELLATELGLTDFTASVGWIERWKRLHGIALRTGRSIAIAQRILILNIDGLRSIKLVFLPPNTTSHLQPCDQGIIHFLKRHYRARVVKKYLNHIKDKMSTNPGEPTIPQTFNISVLDTLYDLRLAWEKVMEITIKNCFHHAGFFKQAEATIEDALLAEDRDELDKVVESLAGVTNVQTTAGEFATIDSDVESAARSLCLR</sequence>
<evidence type="ECO:0000259" key="2">
    <source>
        <dbReference type="Pfam" id="PF03184"/>
    </source>
</evidence>
<dbReference type="Pfam" id="PF03221">
    <property type="entry name" value="HTH_Tnp_Tc5"/>
    <property type="match status" value="1"/>
</dbReference>
<evidence type="ECO:0000313" key="5">
    <source>
        <dbReference type="Proteomes" id="UP001283361"/>
    </source>
</evidence>
<dbReference type="PANTHER" id="PTHR19303">
    <property type="entry name" value="TRANSPOSON"/>
    <property type="match status" value="1"/>
</dbReference>
<feature type="domain" description="HTH CENPB-type" evidence="3">
    <location>
        <begin position="26"/>
        <end position="73"/>
    </location>
</feature>
<proteinExistence type="predicted"/>
<dbReference type="Gene3D" id="1.10.10.60">
    <property type="entry name" value="Homeodomain-like"/>
    <property type="match status" value="1"/>
</dbReference>
<evidence type="ECO:0008006" key="6">
    <source>
        <dbReference type="Google" id="ProtNLM"/>
    </source>
</evidence>
<dbReference type="PANTHER" id="PTHR19303:SF73">
    <property type="entry name" value="PROTEIN PDC2"/>
    <property type="match status" value="1"/>
</dbReference>
<dbReference type="InterPro" id="IPR004875">
    <property type="entry name" value="DDE_SF_endonuclease_dom"/>
</dbReference>